<dbReference type="RefSeq" id="WP_082886548.1">
    <property type="nucleotide sequence ID" value="NZ_CP011390.1"/>
</dbReference>
<dbReference type="KEGG" id="fla:SY85_17240"/>
<keyword evidence="1" id="KW-0328">Glycosyltransferase</keyword>
<dbReference type="InterPro" id="IPR002213">
    <property type="entry name" value="UDP_glucos_trans"/>
</dbReference>
<dbReference type="PANTHER" id="PTHR48043">
    <property type="entry name" value="EG:EG0003.4 PROTEIN-RELATED"/>
    <property type="match status" value="1"/>
</dbReference>
<evidence type="ECO:0000313" key="4">
    <source>
        <dbReference type="EMBL" id="ANE51978.1"/>
    </source>
</evidence>
<dbReference type="EMBL" id="CP011390">
    <property type="protein sequence ID" value="ANE51978.1"/>
    <property type="molecule type" value="Genomic_DNA"/>
</dbReference>
<dbReference type="GO" id="GO:0016758">
    <property type="term" value="F:hexosyltransferase activity"/>
    <property type="evidence" value="ECO:0007669"/>
    <property type="project" value="UniProtKB-ARBA"/>
</dbReference>
<evidence type="ECO:0000256" key="2">
    <source>
        <dbReference type="ARBA" id="ARBA00022679"/>
    </source>
</evidence>
<dbReference type="Gene3D" id="3.40.50.2000">
    <property type="entry name" value="Glycogen Phosphorylase B"/>
    <property type="match status" value="2"/>
</dbReference>
<dbReference type="OrthoDB" id="6620093at2"/>
<dbReference type="InterPro" id="IPR050271">
    <property type="entry name" value="UDP-glycosyltransferase"/>
</dbReference>
<dbReference type="CDD" id="cd03784">
    <property type="entry name" value="GT1_Gtf-like"/>
    <property type="match status" value="1"/>
</dbReference>
<dbReference type="STRING" id="1492898.SY85_17240"/>
<evidence type="ECO:0000259" key="3">
    <source>
        <dbReference type="Pfam" id="PF06722"/>
    </source>
</evidence>
<evidence type="ECO:0000256" key="1">
    <source>
        <dbReference type="ARBA" id="ARBA00022676"/>
    </source>
</evidence>
<dbReference type="AlphaFoldDB" id="A0A172TYD7"/>
<accession>A0A172TYD7</accession>
<dbReference type="PANTHER" id="PTHR48043:SF145">
    <property type="entry name" value="FI06409P-RELATED"/>
    <property type="match status" value="1"/>
</dbReference>
<reference evidence="4 5" key="2">
    <citation type="journal article" date="2016" name="Int. J. Syst. Evol. Microbiol.">
        <title>Flavisolibacter tropicus sp. nov., isolated from tropical soil.</title>
        <authorList>
            <person name="Lee J.J."/>
            <person name="Kang M.S."/>
            <person name="Kim G.S."/>
            <person name="Lee C.S."/>
            <person name="Lim S."/>
            <person name="Lee J."/>
            <person name="Roh S.H."/>
            <person name="Kang H."/>
            <person name="Ha J.M."/>
            <person name="Bae S."/>
            <person name="Jung H.Y."/>
            <person name="Kim M.K."/>
        </authorList>
    </citation>
    <scope>NUCLEOTIDE SEQUENCE [LARGE SCALE GENOMIC DNA]</scope>
    <source>
        <strain evidence="4 5">LCS9</strain>
    </source>
</reference>
<gene>
    <name evidence="4" type="ORF">SY85_17240</name>
</gene>
<name>A0A172TYD7_9BACT</name>
<feature type="domain" description="Erythromycin biosynthesis protein CIII-like C-terminal" evidence="3">
    <location>
        <begin position="302"/>
        <end position="439"/>
    </location>
</feature>
<protein>
    <submittedName>
        <fullName evidence="4">Glycosyl transferase</fullName>
    </submittedName>
</protein>
<proteinExistence type="predicted"/>
<keyword evidence="2 4" id="KW-0808">Transferase</keyword>
<sequence>MNNTLSTVIDHTIASQIKPGTKILFATFPADGHFNPLTGLAMHLKQIGCDVRWYTAKKYANKLQQLDIPHYDLVRALDFASGEPDEIFPERKQHKSQLAKLKFDIINVFIKRGPEFYDDIKEIHQTFPFEVMIADVAFTGTPMVKEKMNIPVITVGILPLPETSKDLAPYGLAITPNYSFWGKKKQTFLRFVADQVLFRKPYLVMKEMLADYGIKPDGNLFSTLIRKSSLVLQSGTPGFEYFRSDLGHNIRFAGALLPYTTQKQTTPWYNKKLEQYDKVILVTQGTVEKDVEKIIVPTLEAFKDSDCLVVVTTGGSRTLELRLRYPQNNIIIEDFIPFGDVMPYADVYITNGGYGGVMLGIENQLPMVVAGVHEGKNEICARVGYFQLGINLKTEQPIPAQIRNSVEEILSNVVYKKNVVKLSKEFAQYKPNELCAKYVAQLVQQESSSQKVNVAAVEAVLEA</sequence>
<organism evidence="4 5">
    <name type="scientific">Flavisolibacter tropicus</name>
    <dbReference type="NCBI Taxonomy" id="1492898"/>
    <lineage>
        <taxon>Bacteria</taxon>
        <taxon>Pseudomonadati</taxon>
        <taxon>Bacteroidota</taxon>
        <taxon>Chitinophagia</taxon>
        <taxon>Chitinophagales</taxon>
        <taxon>Chitinophagaceae</taxon>
        <taxon>Flavisolibacter</taxon>
    </lineage>
</organism>
<reference evidence="5" key="1">
    <citation type="submission" date="2015-01" db="EMBL/GenBank/DDBJ databases">
        <title>Flavisolibacter sp./LCS9/ whole genome sequencing.</title>
        <authorList>
            <person name="Kim M.K."/>
            <person name="Srinivasan S."/>
            <person name="Lee J.-J."/>
        </authorList>
    </citation>
    <scope>NUCLEOTIDE SEQUENCE [LARGE SCALE GENOMIC DNA]</scope>
    <source>
        <strain evidence="5">LCS9</strain>
    </source>
</reference>
<evidence type="ECO:0000313" key="5">
    <source>
        <dbReference type="Proteomes" id="UP000077177"/>
    </source>
</evidence>
<dbReference type="GO" id="GO:0008194">
    <property type="term" value="F:UDP-glycosyltransferase activity"/>
    <property type="evidence" value="ECO:0007669"/>
    <property type="project" value="InterPro"/>
</dbReference>
<dbReference type="Pfam" id="PF06722">
    <property type="entry name" value="EryCIII-like_C"/>
    <property type="match status" value="1"/>
</dbReference>
<dbReference type="Proteomes" id="UP000077177">
    <property type="component" value="Chromosome"/>
</dbReference>
<dbReference type="SUPFAM" id="SSF53756">
    <property type="entry name" value="UDP-Glycosyltransferase/glycogen phosphorylase"/>
    <property type="match status" value="1"/>
</dbReference>
<dbReference type="InterPro" id="IPR010610">
    <property type="entry name" value="EryCIII-like_C"/>
</dbReference>
<keyword evidence="5" id="KW-1185">Reference proteome</keyword>